<evidence type="ECO:0000313" key="2">
    <source>
        <dbReference type="Proteomes" id="UP001177120"/>
    </source>
</evidence>
<evidence type="ECO:0000313" key="1">
    <source>
        <dbReference type="EMBL" id="MBN2909087.1"/>
    </source>
</evidence>
<sequence length="206" mass="24591">MDQMVGQREMKEGESPSMESYRHYIYRVFEKAIKSWDYKGDVYAFSIYFWQDFEDYNGFDFEQTWDIVELNYNTIQQWEKSKNTSSSSLEAKWRYAFWLHDDPIVIGDCHDTEGNALRQKWMQSLEIPSDADHFQRESFIFNAWIHLVVSVVKELHHNRVTEKRFGRPIPFIFFMIGGYSLVEETVEANKPDILDDYLAYWSAPDG</sequence>
<name>A0ABS2WHT7_9BACL</name>
<dbReference type="EMBL" id="JAFHAP010000006">
    <property type="protein sequence ID" value="MBN2909087.1"/>
    <property type="molecule type" value="Genomic_DNA"/>
</dbReference>
<protein>
    <submittedName>
        <fullName evidence="1">Uncharacterized protein</fullName>
    </submittedName>
</protein>
<dbReference type="Proteomes" id="UP001177120">
    <property type="component" value="Unassembled WGS sequence"/>
</dbReference>
<keyword evidence="2" id="KW-1185">Reference proteome</keyword>
<comment type="caution">
    <text evidence="1">The sequence shown here is derived from an EMBL/GenBank/DDBJ whole genome shotgun (WGS) entry which is preliminary data.</text>
</comment>
<proteinExistence type="predicted"/>
<accession>A0ABS2WHT7</accession>
<reference evidence="1" key="1">
    <citation type="journal article" date="2024" name="Int. J. Syst. Evol. Microbiol.">
        <title>Polycladomyces zharkentensis sp. nov., a novel thermophilic cellulose- and starch-degrading member of the Bacillota from a geothermal aquifer in Kazakhstan.</title>
        <authorList>
            <person name="Mashzhan A."/>
            <person name="Kistaubayeva A."/>
            <person name="Javier-Lopez R."/>
            <person name="Bissenova U."/>
            <person name="Bissenbay A."/>
            <person name="Birkeland N.K."/>
        </authorList>
    </citation>
    <scope>NUCLEOTIDE SEQUENCE</scope>
    <source>
        <strain evidence="1">ZKZ2T</strain>
    </source>
</reference>
<dbReference type="RefSeq" id="WP_205493777.1">
    <property type="nucleotide sequence ID" value="NZ_JAFHAP010000006.1"/>
</dbReference>
<organism evidence="1 2">
    <name type="scientific">Polycladomyces zharkentensis</name>
    <dbReference type="NCBI Taxonomy" id="2807616"/>
    <lineage>
        <taxon>Bacteria</taxon>
        <taxon>Bacillati</taxon>
        <taxon>Bacillota</taxon>
        <taxon>Bacilli</taxon>
        <taxon>Bacillales</taxon>
        <taxon>Thermoactinomycetaceae</taxon>
        <taxon>Polycladomyces</taxon>
    </lineage>
</organism>
<gene>
    <name evidence="1" type="ORF">JQC72_06070</name>
</gene>